<keyword evidence="2" id="KW-1185">Reference proteome</keyword>
<dbReference type="EMBL" id="VSRR010004754">
    <property type="protein sequence ID" value="MPC40613.1"/>
    <property type="molecule type" value="Genomic_DNA"/>
</dbReference>
<evidence type="ECO:0000313" key="1">
    <source>
        <dbReference type="EMBL" id="MPC40613.1"/>
    </source>
</evidence>
<comment type="caution">
    <text evidence="1">The sequence shown here is derived from an EMBL/GenBank/DDBJ whole genome shotgun (WGS) entry which is preliminary data.</text>
</comment>
<protein>
    <submittedName>
        <fullName evidence="1">Uncharacterized protein</fullName>
    </submittedName>
</protein>
<gene>
    <name evidence="1" type="ORF">E2C01_034176</name>
</gene>
<evidence type="ECO:0000313" key="2">
    <source>
        <dbReference type="Proteomes" id="UP000324222"/>
    </source>
</evidence>
<dbReference type="AlphaFoldDB" id="A0A5B7F6C2"/>
<proteinExistence type="predicted"/>
<dbReference type="Proteomes" id="UP000324222">
    <property type="component" value="Unassembled WGS sequence"/>
</dbReference>
<accession>A0A5B7F6C2</accession>
<name>A0A5B7F6C2_PORTR</name>
<sequence length="212" mass="24437">MFCQKFDKKQKTSRVTTFDVSDDIMTEAKFVHEILVRTANENDLISTESCYHANCLKKFYRDVKRGEKVSKATDMALSWLCQELCHSAEKGHVFEPSAVFKRYKELASECDRMIPASYVSRLGTFKEILSSYVADIYEFLVLRNVSERQTLLLPRKFSHIPLSEMVSDQNSAENIPVFREQDDDFLSLVHVALRLRSDIMSHPAFEGCDVSE</sequence>
<organism evidence="1 2">
    <name type="scientific">Portunus trituberculatus</name>
    <name type="common">Swimming crab</name>
    <name type="synonym">Neptunus trituberculatus</name>
    <dbReference type="NCBI Taxonomy" id="210409"/>
    <lineage>
        <taxon>Eukaryota</taxon>
        <taxon>Metazoa</taxon>
        <taxon>Ecdysozoa</taxon>
        <taxon>Arthropoda</taxon>
        <taxon>Crustacea</taxon>
        <taxon>Multicrustacea</taxon>
        <taxon>Malacostraca</taxon>
        <taxon>Eumalacostraca</taxon>
        <taxon>Eucarida</taxon>
        <taxon>Decapoda</taxon>
        <taxon>Pleocyemata</taxon>
        <taxon>Brachyura</taxon>
        <taxon>Eubrachyura</taxon>
        <taxon>Portunoidea</taxon>
        <taxon>Portunidae</taxon>
        <taxon>Portuninae</taxon>
        <taxon>Portunus</taxon>
    </lineage>
</organism>
<reference evidence="1 2" key="1">
    <citation type="submission" date="2019-05" db="EMBL/GenBank/DDBJ databases">
        <title>Another draft genome of Portunus trituberculatus and its Hox gene families provides insights of decapod evolution.</title>
        <authorList>
            <person name="Jeong J.-H."/>
            <person name="Song I."/>
            <person name="Kim S."/>
            <person name="Choi T."/>
            <person name="Kim D."/>
            <person name="Ryu S."/>
            <person name="Kim W."/>
        </authorList>
    </citation>
    <scope>NUCLEOTIDE SEQUENCE [LARGE SCALE GENOMIC DNA]</scope>
    <source>
        <tissue evidence="1">Muscle</tissue>
    </source>
</reference>